<dbReference type="Pfam" id="PF25681">
    <property type="entry name" value="Phage_TTP_17"/>
    <property type="match status" value="1"/>
</dbReference>
<evidence type="ECO:0000313" key="1">
    <source>
        <dbReference type="EMBL" id="MBT1542476.1"/>
    </source>
</evidence>
<gene>
    <name evidence="1" type="ORF">KK103_11940</name>
</gene>
<accession>A0A9Q2W6J9</accession>
<evidence type="ECO:0000313" key="2">
    <source>
        <dbReference type="Proteomes" id="UP000709437"/>
    </source>
</evidence>
<name>A0A9Q2W6J9_9MICO</name>
<organism evidence="1 2">
    <name type="scientific">Curtobacterium flaccumfaciens pv. flaccumfaciens</name>
    <dbReference type="NCBI Taxonomy" id="138532"/>
    <lineage>
        <taxon>Bacteria</taxon>
        <taxon>Bacillati</taxon>
        <taxon>Actinomycetota</taxon>
        <taxon>Actinomycetes</taxon>
        <taxon>Micrococcales</taxon>
        <taxon>Microbacteriaceae</taxon>
        <taxon>Curtobacterium</taxon>
    </lineage>
</organism>
<proteinExistence type="predicted"/>
<dbReference type="InterPro" id="IPR058154">
    <property type="entry name" value="Bxb1_TTP-like"/>
</dbReference>
<comment type="caution">
    <text evidence="1">The sequence shown here is derived from an EMBL/GenBank/DDBJ whole genome shotgun (WGS) entry which is preliminary data.</text>
</comment>
<evidence type="ECO:0008006" key="3">
    <source>
        <dbReference type="Google" id="ProtNLM"/>
    </source>
</evidence>
<dbReference type="RefSeq" id="WP_214563270.1">
    <property type="nucleotide sequence ID" value="NZ_JAHEWX010000015.1"/>
</dbReference>
<protein>
    <recommendedName>
        <fullName evidence="3">Phage tail protein</fullName>
    </recommendedName>
</protein>
<dbReference type="AlphaFoldDB" id="A0A9Q2W6J9"/>
<sequence length="186" mass="20157">MSLEAENVRVAVTGAVYSAPKTATRPTSATSALTGYIDHGYIGDGGVTETRDRSTNQIRAWQNGALVREPVTESSIKYQCILLETKKENIELYYGAKVADNGSIKINPSKTGGRRRFAVDVIDEEDLIRVDVPDGEITEVGDQVYVNGEPIGYEITITGYSITDDDTGESYSAMKWYGSLDTTAGA</sequence>
<dbReference type="EMBL" id="JAHEWX010000015">
    <property type="protein sequence ID" value="MBT1542476.1"/>
    <property type="molecule type" value="Genomic_DNA"/>
</dbReference>
<reference evidence="1" key="1">
    <citation type="submission" date="2021-05" db="EMBL/GenBank/DDBJ databases">
        <title>Whole genome sequence of Curtobacterium flaccumfaciens pv. flaccumfaciens strain CFBP 3417.</title>
        <authorList>
            <person name="Osdaghi E."/>
            <person name="Taghouti G."/>
            <person name="Portier P."/>
            <person name="Fazliarab A."/>
            <person name="Taghavi S.M."/>
            <person name="Briand M."/>
            <person name="Le-Saux M."/>
            <person name="Jacques M.-A."/>
        </authorList>
    </citation>
    <scope>NUCLEOTIDE SEQUENCE</scope>
    <source>
        <strain evidence="1">CFBP 3417</strain>
    </source>
</reference>
<dbReference type="Proteomes" id="UP000709437">
    <property type="component" value="Unassembled WGS sequence"/>
</dbReference>